<dbReference type="Pfam" id="PF00730">
    <property type="entry name" value="HhH-GPD"/>
    <property type="match status" value="1"/>
</dbReference>
<dbReference type="InterPro" id="IPR004036">
    <property type="entry name" value="Endonuclease-III-like_CS2"/>
</dbReference>
<evidence type="ECO:0000256" key="5">
    <source>
        <dbReference type="ARBA" id="ARBA00023239"/>
    </source>
</evidence>
<dbReference type="Gene3D" id="1.10.340.30">
    <property type="entry name" value="Hypothetical protein, domain 2"/>
    <property type="match status" value="1"/>
</dbReference>
<feature type="compositionally biased region" description="Low complexity" evidence="9">
    <location>
        <begin position="16"/>
        <end position="28"/>
    </location>
</feature>
<evidence type="ECO:0000256" key="9">
    <source>
        <dbReference type="SAM" id="MobiDB-lite"/>
    </source>
</evidence>
<keyword evidence="8" id="KW-0539">Nucleus</keyword>
<dbReference type="InterPro" id="IPR011257">
    <property type="entry name" value="DNA_glycosylase"/>
</dbReference>
<keyword evidence="6 8" id="KW-0326">Glycosidase</keyword>
<feature type="compositionally biased region" description="Basic and acidic residues" evidence="9">
    <location>
        <begin position="101"/>
        <end position="120"/>
    </location>
</feature>
<dbReference type="PROSITE" id="PS01155">
    <property type="entry name" value="ENDONUCLEASE_III_2"/>
    <property type="match status" value="1"/>
</dbReference>
<dbReference type="SMART" id="SM00478">
    <property type="entry name" value="ENDO3c"/>
    <property type="match status" value="1"/>
</dbReference>
<evidence type="ECO:0000256" key="6">
    <source>
        <dbReference type="ARBA" id="ARBA00023295"/>
    </source>
</evidence>
<dbReference type="CDD" id="cd00056">
    <property type="entry name" value="ENDO3c"/>
    <property type="match status" value="1"/>
</dbReference>
<evidence type="ECO:0000259" key="10">
    <source>
        <dbReference type="SMART" id="SM00478"/>
    </source>
</evidence>
<dbReference type="OrthoDB" id="2099276at2759"/>
<keyword evidence="4 8" id="KW-0234">DNA repair</keyword>
<gene>
    <name evidence="8" type="primary">NTH1</name>
    <name evidence="11" type="ORF">PISL3812_03054</name>
</gene>
<evidence type="ECO:0000256" key="4">
    <source>
        <dbReference type="ARBA" id="ARBA00023204"/>
    </source>
</evidence>
<feature type="compositionally biased region" description="Polar residues" evidence="9">
    <location>
        <begin position="35"/>
        <end position="65"/>
    </location>
</feature>
<dbReference type="AlphaFoldDB" id="A0A0U1LTW4"/>
<evidence type="ECO:0000313" key="11">
    <source>
        <dbReference type="EMBL" id="CRG86051.1"/>
    </source>
</evidence>
<comment type="caution">
    <text evidence="8">Lacks conserved residue(s) required for the propagation of feature annotation.</text>
</comment>
<comment type="catalytic activity">
    <reaction evidence="7 8">
        <text>2'-deoxyribonucleotide-(2'-deoxyribose 5'-phosphate)-2'-deoxyribonucleotide-DNA = a 3'-end 2'-deoxyribonucleotide-(2,3-dehydro-2,3-deoxyribose 5'-phosphate)-DNA + a 5'-end 5'-phospho-2'-deoxyribonucleoside-DNA + H(+)</text>
        <dbReference type="Rhea" id="RHEA:66592"/>
        <dbReference type="Rhea" id="RHEA-COMP:13180"/>
        <dbReference type="Rhea" id="RHEA-COMP:16897"/>
        <dbReference type="Rhea" id="RHEA-COMP:17067"/>
        <dbReference type="ChEBI" id="CHEBI:15378"/>
        <dbReference type="ChEBI" id="CHEBI:136412"/>
        <dbReference type="ChEBI" id="CHEBI:157695"/>
        <dbReference type="ChEBI" id="CHEBI:167181"/>
        <dbReference type="EC" id="4.2.99.18"/>
    </reaction>
</comment>
<name>A0A0U1LTW4_TALIS</name>
<dbReference type="EMBL" id="CVMT01000002">
    <property type="protein sequence ID" value="CRG86051.1"/>
    <property type="molecule type" value="Genomic_DNA"/>
</dbReference>
<dbReference type="Gene3D" id="1.10.1670.10">
    <property type="entry name" value="Helix-hairpin-Helix base-excision DNA repair enzymes (C-terminal)"/>
    <property type="match status" value="1"/>
</dbReference>
<keyword evidence="12" id="KW-1185">Reference proteome</keyword>
<comment type="function">
    <text evidence="8">Bifunctional DNA N-glycosylase with associated apurinic/apyrimidinic (AP) lyase function that catalyzes the first step in base excision repair (BER), the primary repair pathway for the repair of oxidative DNA damage. The DNA N-glycosylase activity releases the damaged DNA base from DNA by cleaving the N-glycosidic bond, leaving an AP site. The AP lyase activity cleaves the phosphodiester bond 3' to the AP site by a beta-elimination. Primarily recognizes and repairs oxidative base damage of pyrimidines.</text>
</comment>
<dbReference type="Proteomes" id="UP000054383">
    <property type="component" value="Unassembled WGS sequence"/>
</dbReference>
<feature type="compositionally biased region" description="Polar residues" evidence="9">
    <location>
        <begin position="1"/>
        <end position="10"/>
    </location>
</feature>
<dbReference type="STRING" id="28573.A0A0U1LTW4"/>
<dbReference type="InterPro" id="IPR003265">
    <property type="entry name" value="HhH-GPD_domain"/>
</dbReference>
<organism evidence="11 12">
    <name type="scientific">Talaromyces islandicus</name>
    <name type="common">Penicillium islandicum</name>
    <dbReference type="NCBI Taxonomy" id="28573"/>
    <lineage>
        <taxon>Eukaryota</taxon>
        <taxon>Fungi</taxon>
        <taxon>Dikarya</taxon>
        <taxon>Ascomycota</taxon>
        <taxon>Pezizomycotina</taxon>
        <taxon>Eurotiomycetes</taxon>
        <taxon>Eurotiomycetidae</taxon>
        <taxon>Eurotiales</taxon>
        <taxon>Trichocomaceae</taxon>
        <taxon>Talaromyces</taxon>
        <taxon>Talaromyces sect. Islandici</taxon>
    </lineage>
</organism>
<keyword evidence="3 8" id="KW-0378">Hydrolase</keyword>
<dbReference type="FunFam" id="1.10.340.30:FF:000014">
    <property type="entry name" value="Endonuclease III homolog"/>
    <property type="match status" value="1"/>
</dbReference>
<comment type="subcellular location">
    <subcellularLocation>
        <location evidence="8">Nucleus</location>
    </subcellularLocation>
    <subcellularLocation>
        <location evidence="8">Mitochondrion</location>
    </subcellularLocation>
</comment>
<reference evidence="11 12" key="1">
    <citation type="submission" date="2015-04" db="EMBL/GenBank/DDBJ databases">
        <authorList>
            <person name="Syromyatnikov M.Y."/>
            <person name="Popov V.N."/>
        </authorList>
    </citation>
    <scope>NUCLEOTIDE SEQUENCE [LARGE SCALE GENOMIC DNA]</scope>
    <source>
        <strain evidence="11">WF-38-12</strain>
    </source>
</reference>
<evidence type="ECO:0000313" key="12">
    <source>
        <dbReference type="Proteomes" id="UP000054383"/>
    </source>
</evidence>
<keyword evidence="2 8" id="KW-0227">DNA damage</keyword>
<dbReference type="PANTHER" id="PTHR43286">
    <property type="entry name" value="ENDONUCLEASE III-LIKE PROTEIN 1"/>
    <property type="match status" value="1"/>
</dbReference>
<dbReference type="InterPro" id="IPR023170">
    <property type="entry name" value="HhH_base_excis_C"/>
</dbReference>
<dbReference type="InterPro" id="IPR000445">
    <property type="entry name" value="HhH_motif"/>
</dbReference>
<dbReference type="InterPro" id="IPR030841">
    <property type="entry name" value="NTH1"/>
</dbReference>
<keyword evidence="8" id="KW-0496">Mitochondrion</keyword>
<dbReference type="HAMAP" id="MF_03183">
    <property type="entry name" value="Endonuclease_III_Nth"/>
    <property type="match status" value="1"/>
</dbReference>
<feature type="domain" description="HhH-GPD" evidence="10">
    <location>
        <begin position="192"/>
        <end position="367"/>
    </location>
</feature>
<dbReference type="EC" id="4.2.99.18" evidence="8"/>
<sequence length="413" mass="45878">MRTSRVSQDTAKAMHTISSTRRQTRSSSGALSKFKYSTTAPSLVSSNVASDSNYDDTSSLSSANTADIEDLLEAPTKKRRRVTQTTSIASGVSSGSVSRRTKNDETAIKEETQEKKPRIAKERRKPARKVKLENGSVEMQPPSNWDTIYEMVKKMRAENPTAPVDTMGCAELHWRASSPKDQRFQTLVALMLSSQTKDTVTAVAMQRLHTELGESESIQVPKIKKEEDEDSDYKGKDSTLNLGNILAVSPERLNELIRTVGFHNNKTKYIKQAAVLLRDNYNSDIPSTADELMKLPGVGPKMAYLCMSAAWGKHEGIGVDVHVHRITNLWGWHSTKNPEETRVALQSWLPKDKWHEINKLLVGLGQTVCLPVARRCGECDLAGTGLCKSEIKGLVTKTKKEKIEEAHVKIEVS</sequence>
<dbReference type="GO" id="GO:0003677">
    <property type="term" value="F:DNA binding"/>
    <property type="evidence" value="ECO:0007669"/>
    <property type="project" value="UniProtKB-UniRule"/>
</dbReference>
<evidence type="ECO:0000256" key="2">
    <source>
        <dbReference type="ARBA" id="ARBA00022763"/>
    </source>
</evidence>
<dbReference type="GO" id="GO:0005634">
    <property type="term" value="C:nucleus"/>
    <property type="evidence" value="ECO:0007669"/>
    <property type="project" value="UniProtKB-SubCell"/>
</dbReference>
<accession>A0A0U1LTW4</accession>
<evidence type="ECO:0000256" key="8">
    <source>
        <dbReference type="HAMAP-Rule" id="MF_03183"/>
    </source>
</evidence>
<dbReference type="SUPFAM" id="SSF48150">
    <property type="entry name" value="DNA-glycosylase"/>
    <property type="match status" value="1"/>
</dbReference>
<evidence type="ECO:0000256" key="3">
    <source>
        <dbReference type="ARBA" id="ARBA00022801"/>
    </source>
</evidence>
<dbReference type="GO" id="GO:0006289">
    <property type="term" value="P:nucleotide-excision repair"/>
    <property type="evidence" value="ECO:0007669"/>
    <property type="project" value="TreeGrafter"/>
</dbReference>
<dbReference type="Pfam" id="PF00633">
    <property type="entry name" value="HHH"/>
    <property type="match status" value="1"/>
</dbReference>
<evidence type="ECO:0000256" key="7">
    <source>
        <dbReference type="ARBA" id="ARBA00044632"/>
    </source>
</evidence>
<dbReference type="GO" id="GO:0140078">
    <property type="term" value="F:class I DNA-(apurinic or apyrimidinic site) endonuclease activity"/>
    <property type="evidence" value="ECO:0007669"/>
    <property type="project" value="UniProtKB-EC"/>
</dbReference>
<proteinExistence type="inferred from homology"/>
<dbReference type="OMA" id="WGWHKTQ"/>
<dbReference type="GO" id="GO:0000703">
    <property type="term" value="F:oxidized pyrimidine nucleobase lesion DNA N-glycosylase activity"/>
    <property type="evidence" value="ECO:0007669"/>
    <property type="project" value="UniProtKB-UniRule"/>
</dbReference>
<comment type="similarity">
    <text evidence="1 8">Belongs to the Nth/MutY family.</text>
</comment>
<evidence type="ECO:0000256" key="1">
    <source>
        <dbReference type="ARBA" id="ARBA00008343"/>
    </source>
</evidence>
<dbReference type="EC" id="3.2.2.-" evidence="8"/>
<dbReference type="GO" id="GO:0006285">
    <property type="term" value="P:base-excision repair, AP site formation"/>
    <property type="evidence" value="ECO:0007669"/>
    <property type="project" value="UniProtKB-UniRule"/>
</dbReference>
<keyword evidence="5 8" id="KW-0456">Lyase</keyword>
<feature type="region of interest" description="Disordered" evidence="9">
    <location>
        <begin position="1"/>
        <end position="129"/>
    </location>
</feature>
<dbReference type="GO" id="GO:0005739">
    <property type="term" value="C:mitochondrion"/>
    <property type="evidence" value="ECO:0007669"/>
    <property type="project" value="UniProtKB-SubCell"/>
</dbReference>
<protein>
    <recommendedName>
        <fullName evidence="8">Endonuclease III homolog</fullName>
        <ecNumber evidence="8">3.2.2.-</ecNumber>
        <ecNumber evidence="8">4.2.99.18</ecNumber>
    </recommendedName>
    <alternativeName>
        <fullName evidence="8">Bifunctional DNA N-glycosylase/DNA-(apurinic or apyrimidinic site) lyase</fullName>
        <shortName evidence="8">DNA glycosylase/AP lyase</shortName>
    </alternativeName>
</protein>
<dbReference type="PANTHER" id="PTHR43286:SF1">
    <property type="entry name" value="ENDONUCLEASE III-LIKE PROTEIN 1"/>
    <property type="match status" value="1"/>
</dbReference>